<evidence type="ECO:0000313" key="2">
    <source>
        <dbReference type="EMBL" id="TCJ11606.1"/>
    </source>
</evidence>
<keyword evidence="1" id="KW-1133">Transmembrane helix</keyword>
<gene>
    <name evidence="2" type="ORF">EZJ19_15135</name>
</gene>
<dbReference type="OrthoDB" id="8928961at2"/>
<protein>
    <submittedName>
        <fullName evidence="2">Uncharacterized protein</fullName>
    </submittedName>
</protein>
<sequence>MGLGNSSDDGNGGELLQAAQCLQAYLKHHGELGKPFEILTALADLTVERLGRGQEPRLTALNILVQVEGRDDRGKNPSSWISQSWGKLVEEKLPERETGLRQFAEQHGLSCYPWPAKEKSPGGAGNTSHYFLELRPLGPQPFVQIPPAPGDTQRIQYIQELTPKPAWWARWLLVGGYALAGWRLWLFLAYAGLVAVATAGVVILIWLIISYSPSTTPLRTLFMLIAAAGMALWLGWSALRPFVRALDWGITTAPNLLVAFSERSVQLEVHREQGTSRGGPKVLRLVRYASTCSICGGHVEVVDGKREFPDRLVGRCQECPAEHVYSFDRVTRSGRCLR</sequence>
<keyword evidence="1" id="KW-0812">Transmembrane</keyword>
<comment type="caution">
    <text evidence="2">The sequence shown here is derived from an EMBL/GenBank/DDBJ whole genome shotgun (WGS) entry which is preliminary data.</text>
</comment>
<feature type="transmembrane region" description="Helical" evidence="1">
    <location>
        <begin position="184"/>
        <end position="209"/>
    </location>
</feature>
<name>A0A4V2NV07_9PROT</name>
<dbReference type="EMBL" id="SJZB01000052">
    <property type="protein sequence ID" value="TCJ11606.1"/>
    <property type="molecule type" value="Genomic_DNA"/>
</dbReference>
<accession>A0A4V2NV07</accession>
<keyword evidence="1" id="KW-0472">Membrane</keyword>
<feature type="transmembrane region" description="Helical" evidence="1">
    <location>
        <begin position="221"/>
        <end position="239"/>
    </location>
</feature>
<keyword evidence="3" id="KW-1185">Reference proteome</keyword>
<evidence type="ECO:0000313" key="3">
    <source>
        <dbReference type="Proteomes" id="UP000295443"/>
    </source>
</evidence>
<evidence type="ECO:0000256" key="1">
    <source>
        <dbReference type="SAM" id="Phobius"/>
    </source>
</evidence>
<dbReference type="RefSeq" id="WP_131449062.1">
    <property type="nucleotide sequence ID" value="NZ_SJZB01000052.1"/>
</dbReference>
<dbReference type="Proteomes" id="UP000295443">
    <property type="component" value="Unassembled WGS sequence"/>
</dbReference>
<dbReference type="AlphaFoldDB" id="A0A4V2NV07"/>
<reference evidence="2 3" key="1">
    <citation type="submission" date="2019-03" db="EMBL/GenBank/DDBJ databases">
        <title>Genome sequence of Thiobacillaceae bacterium LSR1, a sulfur-oxidizing bacterium isolated from freshwater sediment.</title>
        <authorList>
            <person name="Li S."/>
        </authorList>
    </citation>
    <scope>NUCLEOTIDE SEQUENCE [LARGE SCALE GENOMIC DNA]</scope>
    <source>
        <strain evidence="2 3">LSR1</strain>
    </source>
</reference>
<organism evidence="2 3">
    <name type="scientific">Parasulfuritortus cantonensis</name>
    <dbReference type="NCBI Taxonomy" id="2528202"/>
    <lineage>
        <taxon>Bacteria</taxon>
        <taxon>Pseudomonadati</taxon>
        <taxon>Pseudomonadota</taxon>
        <taxon>Betaproteobacteria</taxon>
        <taxon>Nitrosomonadales</taxon>
        <taxon>Thiobacillaceae</taxon>
        <taxon>Parasulfuritortus</taxon>
    </lineage>
</organism>
<proteinExistence type="predicted"/>